<feature type="transmembrane region" description="Helical" evidence="5">
    <location>
        <begin position="96"/>
        <end position="116"/>
    </location>
</feature>
<sequence length="205" mass="22507">MVTAVETKPPAHSQGWLNFLVDFGPLLVFFVAYKFGGVFAGTVAFMVAIVAALAVSVVKRKRVVPMTWISAVLVVGFGGLTLYFNDPRFIQLKPTLIYTGFSILLFAGLVFGRPLLKYVLGAAFEGLNESGWLKLSRNWALFFAAMAVLNEIMRVYLSFDTWLAVKVWGITILSLIFGAANLPMMMRHGFPAAEAKEEPPVPPQG</sequence>
<proteinExistence type="inferred from homology"/>
<comment type="similarity">
    <text evidence="5">Belongs to the YciB family.</text>
</comment>
<feature type="transmembrane region" description="Helical" evidence="5">
    <location>
        <begin position="163"/>
        <end position="182"/>
    </location>
</feature>
<dbReference type="InterPro" id="IPR006008">
    <property type="entry name" value="YciB"/>
</dbReference>
<organism evidence="6 7">
    <name type="scientific">Allosphingosinicella flava</name>
    <dbReference type="NCBI Taxonomy" id="2771430"/>
    <lineage>
        <taxon>Bacteria</taxon>
        <taxon>Pseudomonadati</taxon>
        <taxon>Pseudomonadota</taxon>
        <taxon>Alphaproteobacteria</taxon>
        <taxon>Sphingomonadales</taxon>
        <taxon>Sphingomonadaceae</taxon>
        <taxon>Allosphingosinicella</taxon>
    </lineage>
</organism>
<evidence type="ECO:0000256" key="4">
    <source>
        <dbReference type="ARBA" id="ARBA00023136"/>
    </source>
</evidence>
<keyword evidence="5" id="KW-0997">Cell inner membrane</keyword>
<evidence type="ECO:0000256" key="1">
    <source>
        <dbReference type="ARBA" id="ARBA00022475"/>
    </source>
</evidence>
<keyword evidence="2 5" id="KW-0812">Transmembrane</keyword>
<evidence type="ECO:0000256" key="5">
    <source>
        <dbReference type="HAMAP-Rule" id="MF_00189"/>
    </source>
</evidence>
<feature type="transmembrane region" description="Helical" evidence="5">
    <location>
        <begin position="16"/>
        <end position="33"/>
    </location>
</feature>
<keyword evidence="3 5" id="KW-1133">Transmembrane helix</keyword>
<gene>
    <name evidence="6" type="primary">ispZ</name>
    <name evidence="5" type="synonym">yciB</name>
    <name evidence="6" type="ORF">IC614_04240</name>
</gene>
<accession>A0A7T2GLS6</accession>
<reference evidence="6 7" key="1">
    <citation type="submission" date="2020-11" db="EMBL/GenBank/DDBJ databases">
        <title>Genome seq and assembly of Sphingosinicella sp.</title>
        <authorList>
            <person name="Chhetri G."/>
        </authorList>
    </citation>
    <scope>NUCLEOTIDE SEQUENCE [LARGE SCALE GENOMIC DNA]</scope>
    <source>
        <strain evidence="6 7">UDD2</strain>
    </source>
</reference>
<evidence type="ECO:0000256" key="3">
    <source>
        <dbReference type="ARBA" id="ARBA00022989"/>
    </source>
</evidence>
<dbReference type="Proteomes" id="UP000594873">
    <property type="component" value="Chromosome"/>
</dbReference>
<evidence type="ECO:0000313" key="7">
    <source>
        <dbReference type="Proteomes" id="UP000594873"/>
    </source>
</evidence>
<dbReference type="HAMAP" id="MF_00189">
    <property type="entry name" value="YciB"/>
    <property type="match status" value="1"/>
</dbReference>
<feature type="transmembrane region" description="Helical" evidence="5">
    <location>
        <begin position="39"/>
        <end position="58"/>
    </location>
</feature>
<comment type="function">
    <text evidence="5">Plays a role in cell envelope biogenesis, maintenance of cell envelope integrity and membrane homeostasis.</text>
</comment>
<feature type="transmembrane region" description="Helical" evidence="5">
    <location>
        <begin position="137"/>
        <end position="157"/>
    </location>
</feature>
<dbReference type="GO" id="GO:0005886">
    <property type="term" value="C:plasma membrane"/>
    <property type="evidence" value="ECO:0007669"/>
    <property type="project" value="UniProtKB-SubCell"/>
</dbReference>
<dbReference type="PANTHER" id="PTHR36917">
    <property type="entry name" value="INTRACELLULAR SEPTATION PROTEIN A-RELATED"/>
    <property type="match status" value="1"/>
</dbReference>
<feature type="transmembrane region" description="Helical" evidence="5">
    <location>
        <begin position="65"/>
        <end position="84"/>
    </location>
</feature>
<comment type="subcellular location">
    <subcellularLocation>
        <location evidence="5">Cell inner membrane</location>
        <topology evidence="5">Multi-pass membrane protein</topology>
    </subcellularLocation>
</comment>
<keyword evidence="1 5" id="KW-1003">Cell membrane</keyword>
<keyword evidence="4 5" id="KW-0472">Membrane</keyword>
<dbReference type="PANTHER" id="PTHR36917:SF1">
    <property type="entry name" value="INNER MEMBRANE-SPANNING PROTEIN YCIB"/>
    <property type="match status" value="1"/>
</dbReference>
<dbReference type="Pfam" id="PF04279">
    <property type="entry name" value="IspA"/>
    <property type="match status" value="1"/>
</dbReference>
<evidence type="ECO:0000313" key="6">
    <source>
        <dbReference type="EMBL" id="QPQ56233.1"/>
    </source>
</evidence>
<keyword evidence="7" id="KW-1185">Reference proteome</keyword>
<dbReference type="KEGG" id="sflv:IC614_04240"/>
<dbReference type="AlphaFoldDB" id="A0A7T2GLS6"/>
<protein>
    <recommendedName>
        <fullName evidence="5">Inner membrane-spanning protein YciB</fullName>
    </recommendedName>
</protein>
<name>A0A7T2GLS6_9SPHN</name>
<dbReference type="EMBL" id="CP065592">
    <property type="protein sequence ID" value="QPQ56233.1"/>
    <property type="molecule type" value="Genomic_DNA"/>
</dbReference>
<dbReference type="NCBIfam" id="TIGR00997">
    <property type="entry name" value="ispZ"/>
    <property type="match status" value="1"/>
</dbReference>
<evidence type="ECO:0000256" key="2">
    <source>
        <dbReference type="ARBA" id="ARBA00022692"/>
    </source>
</evidence>